<protein>
    <recommendedName>
        <fullName evidence="11">Serine/threonine-protein kinase ULK4</fullName>
        <ecNumber evidence="1">2.7.11.1</ecNumber>
    </recommendedName>
    <alternativeName>
        <fullName evidence="12">Unc-51-like kinase 4</fullName>
    </alternativeName>
</protein>
<organism evidence="15 16">
    <name type="scientific">Balaenoptera musculus</name>
    <name type="common">Blue whale</name>
    <dbReference type="NCBI Taxonomy" id="9771"/>
    <lineage>
        <taxon>Eukaryota</taxon>
        <taxon>Metazoa</taxon>
        <taxon>Chordata</taxon>
        <taxon>Craniata</taxon>
        <taxon>Vertebrata</taxon>
        <taxon>Euteleostomi</taxon>
        <taxon>Mammalia</taxon>
        <taxon>Eutheria</taxon>
        <taxon>Laurasiatheria</taxon>
        <taxon>Artiodactyla</taxon>
        <taxon>Whippomorpha</taxon>
        <taxon>Cetacea</taxon>
        <taxon>Mysticeti</taxon>
        <taxon>Balaenopteridae</taxon>
        <taxon>Balaenoptera</taxon>
    </lineage>
</organism>
<evidence type="ECO:0000256" key="7">
    <source>
        <dbReference type="ARBA" id="ARBA00022840"/>
    </source>
</evidence>
<dbReference type="Gene3D" id="1.10.510.10">
    <property type="entry name" value="Transferase(Phosphotransferase) domain 1"/>
    <property type="match status" value="1"/>
</dbReference>
<reference evidence="15" key="1">
    <citation type="submission" date="2024-06" db="UniProtKB">
        <authorList>
            <consortium name="RefSeq"/>
        </authorList>
    </citation>
    <scope>NUCLEOTIDE SEQUENCE [LARGE SCALE GENOMIC DNA]</scope>
</reference>
<dbReference type="Gene3D" id="1.25.10.10">
    <property type="entry name" value="Leucine-rich Repeat Variant"/>
    <property type="match status" value="2"/>
</dbReference>
<dbReference type="FunFam" id="1.25.10.10:FF:000231">
    <property type="entry name" value="serine/threonine-protein kinase ULK4 isoform X1"/>
    <property type="match status" value="1"/>
</dbReference>
<dbReference type="GO" id="GO:0000226">
    <property type="term" value="P:microtubule cytoskeleton organization"/>
    <property type="evidence" value="ECO:0007669"/>
    <property type="project" value="UniProtKB-ARBA"/>
</dbReference>
<dbReference type="PROSITE" id="PS50011">
    <property type="entry name" value="PROTEIN_KINASE_DOM"/>
    <property type="match status" value="1"/>
</dbReference>
<dbReference type="GO" id="GO:0004674">
    <property type="term" value="F:protein serine/threonine kinase activity"/>
    <property type="evidence" value="ECO:0007669"/>
    <property type="project" value="UniProtKB-KW"/>
</dbReference>
<evidence type="ECO:0000259" key="14">
    <source>
        <dbReference type="PROSITE" id="PS50011"/>
    </source>
</evidence>
<comment type="catalytic activity">
    <reaction evidence="8">
        <text>L-threonyl-[protein] + ATP = O-phospho-L-threonyl-[protein] + ADP + H(+)</text>
        <dbReference type="Rhea" id="RHEA:46608"/>
        <dbReference type="Rhea" id="RHEA-COMP:11060"/>
        <dbReference type="Rhea" id="RHEA-COMP:11605"/>
        <dbReference type="ChEBI" id="CHEBI:15378"/>
        <dbReference type="ChEBI" id="CHEBI:30013"/>
        <dbReference type="ChEBI" id="CHEBI:30616"/>
        <dbReference type="ChEBI" id="CHEBI:61977"/>
        <dbReference type="ChEBI" id="CHEBI:456216"/>
        <dbReference type="EC" id="2.7.11.1"/>
    </reaction>
</comment>
<dbReference type="EC" id="2.7.11.1" evidence="1"/>
<dbReference type="CTD" id="54986"/>
<feature type="compositionally biased region" description="Polar residues" evidence="13">
    <location>
        <begin position="294"/>
        <end position="308"/>
    </location>
</feature>
<feature type="compositionally biased region" description="Basic and acidic residues" evidence="13">
    <location>
        <begin position="335"/>
        <end position="345"/>
    </location>
</feature>
<evidence type="ECO:0000256" key="12">
    <source>
        <dbReference type="ARBA" id="ARBA00076620"/>
    </source>
</evidence>
<comment type="catalytic activity">
    <reaction evidence="9">
        <text>L-seryl-[protein] + ATP = O-phospho-L-seryl-[protein] + ADP + H(+)</text>
        <dbReference type="Rhea" id="RHEA:17989"/>
        <dbReference type="Rhea" id="RHEA-COMP:9863"/>
        <dbReference type="Rhea" id="RHEA-COMP:11604"/>
        <dbReference type="ChEBI" id="CHEBI:15378"/>
        <dbReference type="ChEBI" id="CHEBI:29999"/>
        <dbReference type="ChEBI" id="CHEBI:30616"/>
        <dbReference type="ChEBI" id="CHEBI:83421"/>
        <dbReference type="ChEBI" id="CHEBI:456216"/>
        <dbReference type="EC" id="2.7.11.1"/>
    </reaction>
</comment>
<dbReference type="AlphaFoldDB" id="A0A8B8Z2P7"/>
<evidence type="ECO:0000256" key="10">
    <source>
        <dbReference type="ARBA" id="ARBA00054867"/>
    </source>
</evidence>
<dbReference type="FunFam" id="1.10.510.10:FF:000686">
    <property type="entry name" value="Serine/threonine-protein kinase ULK4"/>
    <property type="match status" value="1"/>
</dbReference>
<dbReference type="Proteomes" id="UP000694857">
    <property type="component" value="Chromosome 11"/>
</dbReference>
<dbReference type="InterPro" id="IPR011009">
    <property type="entry name" value="Kinase-like_dom_sf"/>
</dbReference>
<gene>
    <name evidence="16" type="primary">ULK4</name>
</gene>
<evidence type="ECO:0000256" key="13">
    <source>
        <dbReference type="SAM" id="MobiDB-lite"/>
    </source>
</evidence>
<sequence>MENFILYEEIGRGSKTVVYKGRRKGTINFVAILCTDKCKRPEITNWVRLTHEIKHKNIVTFHEWYETSNHLWLVVELCTGGSLEMVIAQDENLPEDVVREFGIDLITGLHHLHQLGILFCDISPGKILLEGPGTLKFSNFCLAKVEGENLEEFFALVAAEEGGGDSGENVLKKNMKSRVKGSLIYTAPEIVRGTDFSITSDLWSLGCLLYEMFSGKPPFFSESFSELVEKIFYEDPLPPIPKDSSHPKASSDFINLLDGLLQKDPQKRLTWAGLLQHSFWKDGFTRKDQDSSTEDSSVSRNLEYSGSQDSKELLKSPHCGQAKGEKSGQQLSHTFRVENPSELRPKSTLGGQLNESMFLLSSRPTPRTSAAVALNPGEAMTQNSPQKTSPLTKITSGHLSQQELESRMRELIYTDSDLVITPIIDNPKIMKQPPIKYDPKILHLPAHSVDKLVFLKDQDWNDFLQQVCSQIDSPEKSTAASRAKLNLLCYLCVAAGHREVATRLLHSPLLQLLTQHLRIAPNWDRRAKVARLIGLLASHTTELQENTPVIEAVTLLTELIRENFRNSKLKQCLLPTLGELIYLIATQEEEKKKKPRECWAVPSAAYTVLMRCLREGEERVVNHMAAKIIENVCTTFSAQAQGFITGETGPVLWYLFKHSTVDSLRITAISALCRITRHSPTAFQNVIEKVGLTSVINSLASAICRVQQYLLTLFSAMLSCGIHLQRLIQEKDFVSTVIRLLDSPSTSIRAKSFLVLLYILIHNHEMLLLGCQARLVMYIERDSRKTTPGKEQQSGSEYLSKCLDLLICHIVQELPRILGDILNALANVSGRKHPSTVQAKQLKMCLPLMPIVLHLVMSQVFRPQVVTEEFLFSYGTILSHIKSVDSGETNIDGAIGLMASEEFIKITLSTFEAVIQYPVLLKDYCSTVVDYILPPLVSLVQSGNVEWRLFSLRLLSETTSLLVNQEVGDGKKEANVDSDSNLLALIRDVLLPQYEHILTEPDPVPAYALKLLVAMTEHNPTFTRLVEESKLIPRIFDVILEHQANILGDTMQSVVALLNNLVTCKDLNMKLLYEQGLVHHVCSLFTETATLCLDVDNKNNNEMAAALLFSLLDILHSMLTYTSGVVRLALQAQKSGSGGSTQAAEDLLLLGKPLTDLISLLVPLLPNEDPEIFEVSSKCLSILVQLYGGENPDSLSPENAENFADLLTSKEDPKELKLLLRILRRMITSNEKHLESLKNSGSLVRALEWLAPAGGSSANSAVASLALEILQAAGH</sequence>
<dbReference type="InterPro" id="IPR045906">
    <property type="entry name" value="ULK4"/>
</dbReference>
<evidence type="ECO:0000313" key="15">
    <source>
        <dbReference type="Proteomes" id="UP000694857"/>
    </source>
</evidence>
<evidence type="ECO:0000256" key="3">
    <source>
        <dbReference type="ARBA" id="ARBA00022679"/>
    </source>
</evidence>
<evidence type="ECO:0000256" key="8">
    <source>
        <dbReference type="ARBA" id="ARBA00047899"/>
    </source>
</evidence>
<evidence type="ECO:0000256" key="5">
    <source>
        <dbReference type="ARBA" id="ARBA00022741"/>
    </source>
</evidence>
<evidence type="ECO:0000256" key="1">
    <source>
        <dbReference type="ARBA" id="ARBA00012513"/>
    </source>
</evidence>
<keyword evidence="15" id="KW-1185">Reference proteome</keyword>
<evidence type="ECO:0000256" key="2">
    <source>
        <dbReference type="ARBA" id="ARBA00022527"/>
    </source>
</evidence>
<keyword evidence="2" id="KW-0723">Serine/threonine-protein kinase</keyword>
<keyword evidence="4" id="KW-0677">Repeat</keyword>
<feature type="domain" description="Protein kinase" evidence="14">
    <location>
        <begin position="4"/>
        <end position="280"/>
    </location>
</feature>
<dbReference type="GO" id="GO:0009966">
    <property type="term" value="P:regulation of signal transduction"/>
    <property type="evidence" value="ECO:0007669"/>
    <property type="project" value="UniProtKB-ARBA"/>
</dbReference>
<evidence type="ECO:0000313" key="16">
    <source>
        <dbReference type="RefSeq" id="XP_036726395.1"/>
    </source>
</evidence>
<dbReference type="SUPFAM" id="SSF56112">
    <property type="entry name" value="Protein kinase-like (PK-like)"/>
    <property type="match status" value="1"/>
</dbReference>
<dbReference type="PANTHER" id="PTHR46240:SF1">
    <property type="entry name" value="SERINE_THREONINE-PROTEIN KINASE ULK4"/>
    <property type="match status" value="1"/>
</dbReference>
<dbReference type="InterPro" id="IPR000719">
    <property type="entry name" value="Prot_kinase_dom"/>
</dbReference>
<evidence type="ECO:0000256" key="9">
    <source>
        <dbReference type="ARBA" id="ARBA00048679"/>
    </source>
</evidence>
<feature type="region of interest" description="Disordered" evidence="13">
    <location>
        <begin position="286"/>
        <end position="350"/>
    </location>
</feature>
<dbReference type="RefSeq" id="XP_036726395.1">
    <property type="nucleotide sequence ID" value="XM_036870500.1"/>
</dbReference>
<dbReference type="GO" id="GO:0005524">
    <property type="term" value="F:ATP binding"/>
    <property type="evidence" value="ECO:0007669"/>
    <property type="project" value="UniProtKB-KW"/>
</dbReference>
<proteinExistence type="predicted"/>
<dbReference type="SUPFAM" id="SSF48371">
    <property type="entry name" value="ARM repeat"/>
    <property type="match status" value="1"/>
</dbReference>
<keyword evidence="5" id="KW-0547">Nucleotide-binding</keyword>
<accession>A0A8B8Z2P7</accession>
<keyword evidence="7" id="KW-0067">ATP-binding</keyword>
<evidence type="ECO:0000256" key="11">
    <source>
        <dbReference type="ARBA" id="ARBA00074648"/>
    </source>
</evidence>
<keyword evidence="3" id="KW-0808">Transferase</keyword>
<dbReference type="KEGG" id="bmus:118904415"/>
<keyword evidence="6 16" id="KW-0418">Kinase</keyword>
<dbReference type="InterPro" id="IPR056981">
    <property type="entry name" value="HEAT_ULK4_RUNKEL"/>
</dbReference>
<dbReference type="PANTHER" id="PTHR46240">
    <property type="entry name" value="SER/THR PROTEIN KINASE ULK4"/>
    <property type="match status" value="1"/>
</dbReference>
<evidence type="ECO:0000256" key="6">
    <source>
        <dbReference type="ARBA" id="ARBA00022777"/>
    </source>
</evidence>
<reference evidence="16" key="2">
    <citation type="submission" date="2025-08" db="UniProtKB">
        <authorList>
            <consortium name="RefSeq"/>
        </authorList>
    </citation>
    <scope>IDENTIFICATION</scope>
    <source>
        <tissue evidence="16">Epidermis and Blubber</tissue>
    </source>
</reference>
<dbReference type="GeneID" id="118904415"/>
<dbReference type="CDD" id="cd14010">
    <property type="entry name" value="STKc_ULK4"/>
    <property type="match status" value="1"/>
</dbReference>
<name>A0A8B8Z2P7_BALMU</name>
<dbReference type="InterPro" id="IPR011989">
    <property type="entry name" value="ARM-like"/>
</dbReference>
<evidence type="ECO:0000256" key="4">
    <source>
        <dbReference type="ARBA" id="ARBA00022737"/>
    </source>
</evidence>
<dbReference type="OrthoDB" id="24822at2759"/>
<dbReference type="Pfam" id="PF00069">
    <property type="entry name" value="Pkinase"/>
    <property type="match status" value="1"/>
</dbReference>
<dbReference type="Pfam" id="PF23606">
    <property type="entry name" value="HEAT_ULK4"/>
    <property type="match status" value="1"/>
</dbReference>
<comment type="function">
    <text evidence="10">May be involved in the remodeling of cytoskeletal components, such as alpha-tubulin, and in this way regulates neurite branching and elongation, as well as cell motility.</text>
</comment>
<dbReference type="InterPro" id="IPR016024">
    <property type="entry name" value="ARM-type_fold"/>
</dbReference>